<protein>
    <recommendedName>
        <fullName evidence="3">DUF1641 domain-containing protein</fullName>
    </recommendedName>
</protein>
<proteinExistence type="predicted"/>
<dbReference type="RefSeq" id="WP_013337191.1">
    <property type="nucleotide sequence ID" value="NC_014537.1"/>
</dbReference>
<evidence type="ECO:0008006" key="3">
    <source>
        <dbReference type="Google" id="ProtNLM"/>
    </source>
</evidence>
<organism evidence="1 2">
    <name type="scientific">Vulcanisaeta distributa (strain DSM 14429 / JCM 11212 / NBRC 100878 / IC-017)</name>
    <dbReference type="NCBI Taxonomy" id="572478"/>
    <lineage>
        <taxon>Archaea</taxon>
        <taxon>Thermoproteota</taxon>
        <taxon>Thermoprotei</taxon>
        <taxon>Thermoproteales</taxon>
        <taxon>Thermoproteaceae</taxon>
        <taxon>Vulcanisaeta</taxon>
    </lineage>
</organism>
<dbReference type="OrthoDB" id="28425at2157"/>
<accession>E1QPH8</accession>
<dbReference type="GeneID" id="9753049"/>
<dbReference type="eggNOG" id="arCOG02114">
    <property type="taxonomic scope" value="Archaea"/>
</dbReference>
<reference evidence="2" key="2">
    <citation type="journal article" date="2010" name="Stand. Genomic Sci.">
        <title>Complete genome sequence of Vulcanisaeta distributa type strain (IC-017T).</title>
        <authorList>
            <person name="Mavromatis K."/>
            <person name="Sikorski J."/>
            <person name="Pabst E."/>
            <person name="Teshima H."/>
            <person name="Lapidus A."/>
            <person name="Lucas S."/>
            <person name="Nolan M."/>
            <person name="Glavina Del Rio T."/>
            <person name="Cheng J."/>
            <person name="Bruce D."/>
            <person name="Goodwin L."/>
            <person name="Pitluck S."/>
            <person name="Liolios K."/>
            <person name="Ivanova N."/>
            <person name="Mikhailova N."/>
            <person name="Pati A."/>
            <person name="Chen A."/>
            <person name="Palaniappan K."/>
            <person name="Land M."/>
            <person name="Hauser L."/>
            <person name="Chang Y."/>
            <person name="Jeffries C."/>
            <person name="Rohde M."/>
            <person name="Spring S."/>
            <person name="Goker M."/>
            <person name="Wirth R."/>
            <person name="Woyke T."/>
            <person name="Bristow J."/>
            <person name="Eisen J."/>
            <person name="Markowitz V."/>
            <person name="Hugenholtz P."/>
            <person name="Klenk H."/>
            <person name="Kyrpides N."/>
        </authorList>
    </citation>
    <scope>NUCLEOTIDE SEQUENCE [LARGE SCALE GENOMIC DNA]</scope>
    <source>
        <strain evidence="2">DSM 14429 / JCM 11212 / NBRC 100878 / IC-017</strain>
    </source>
</reference>
<evidence type="ECO:0000313" key="1">
    <source>
        <dbReference type="EMBL" id="ADN51466.1"/>
    </source>
</evidence>
<dbReference type="EMBL" id="CP002100">
    <property type="protein sequence ID" value="ADN51466.1"/>
    <property type="molecule type" value="Genomic_DNA"/>
</dbReference>
<dbReference type="STRING" id="572478.Vdis_2097"/>
<dbReference type="Pfam" id="PF07849">
    <property type="entry name" value="DUF1641"/>
    <property type="match status" value="1"/>
</dbReference>
<evidence type="ECO:0000313" key="2">
    <source>
        <dbReference type="Proteomes" id="UP000006681"/>
    </source>
</evidence>
<gene>
    <name evidence="1" type="ordered locus">Vdis_2097</name>
</gene>
<dbReference type="InterPro" id="IPR012440">
    <property type="entry name" value="DUF1641"/>
</dbReference>
<dbReference type="KEGG" id="vdi:Vdis_2097"/>
<name>E1QPH8_VULDI</name>
<reference evidence="1 2" key="1">
    <citation type="journal article" date="2010" name="Stand. Genomic Sci.">
        <title>Complete genome sequence of Vulcanisaeta distributa type strain (IC-017).</title>
        <authorList>
            <person name="Mavromatis K."/>
            <person name="Sikorski J."/>
            <person name="Pabst E."/>
            <person name="Teshima H."/>
            <person name="Lapidus A."/>
            <person name="Lucas S."/>
            <person name="Nolan M."/>
            <person name="Glavina Del Rio T."/>
            <person name="Cheng J.F."/>
            <person name="Bruce D."/>
            <person name="Goodwin L."/>
            <person name="Pitluck S."/>
            <person name="Liolios K."/>
            <person name="Ivanova N."/>
            <person name="Mikhailova N."/>
            <person name="Pati A."/>
            <person name="Chen A."/>
            <person name="Palaniappan K."/>
            <person name="Land M."/>
            <person name="Hauser L."/>
            <person name="Chang Y.J."/>
            <person name="Jeffries C.D."/>
            <person name="Rohde M."/>
            <person name="Spring S."/>
            <person name="Goker M."/>
            <person name="Wirth R."/>
            <person name="Woyke T."/>
            <person name="Bristow J."/>
            <person name="Eisen J.A."/>
            <person name="Markowitz V."/>
            <person name="Hugenholtz P."/>
            <person name="Klenk H.P."/>
            <person name="Kyrpides N.C."/>
        </authorList>
    </citation>
    <scope>NUCLEOTIDE SEQUENCE [LARGE SCALE GENOMIC DNA]</scope>
    <source>
        <strain evidence="2">DSM 14429 / JCM 11212 / NBRC 100878 / IC-017</strain>
    </source>
</reference>
<keyword evidence="2" id="KW-1185">Reference proteome</keyword>
<dbReference type="AlphaFoldDB" id="E1QPH8"/>
<sequence length="147" mass="16183">MSTEIPTKVIEELIKDMDKDKAMIDMLNKLLLLYKSGAFDTAVELLMTVKNVSSVITDSMIDNLALTLRELAPLIDALANNPLLKLLGESLNDTEVDKAIIKAKEKGVSLGDVIGLMRNNDVLTGLYVFLTVMKSLGRKVREFKAEG</sequence>
<dbReference type="Proteomes" id="UP000006681">
    <property type="component" value="Chromosome"/>
</dbReference>
<dbReference type="HOGENOM" id="CLU_1763961_0_0_2"/>